<keyword evidence="10 16" id="KW-1133">Transmembrane helix</keyword>
<comment type="similarity">
    <text evidence="3 15">Belongs to the cytochrome c oxidase subunit 2 family.</text>
</comment>
<name>A0ABV7W1V1_9BURK</name>
<dbReference type="PROSITE" id="PS50857">
    <property type="entry name" value="COX2_CUA"/>
    <property type="match status" value="1"/>
</dbReference>
<dbReference type="InterPro" id="IPR002429">
    <property type="entry name" value="CcO_II-like_C"/>
</dbReference>
<dbReference type="Proteomes" id="UP001595729">
    <property type="component" value="Unassembled WGS sequence"/>
</dbReference>
<keyword evidence="14" id="KW-0449">Lipoprotein</keyword>
<dbReference type="PROSITE" id="PS50999">
    <property type="entry name" value="COX2_TM"/>
    <property type="match status" value="1"/>
</dbReference>
<dbReference type="InterPro" id="IPR034227">
    <property type="entry name" value="CuRO_UO_II"/>
</dbReference>
<keyword evidence="5 15" id="KW-1003">Cell membrane</keyword>
<evidence type="ECO:0000256" key="9">
    <source>
        <dbReference type="ARBA" id="ARBA00022982"/>
    </source>
</evidence>
<evidence type="ECO:0000256" key="14">
    <source>
        <dbReference type="ARBA" id="ARBA00023288"/>
    </source>
</evidence>
<feature type="domain" description="Cytochrome oxidase subunit II copper A binding" evidence="17">
    <location>
        <begin position="133"/>
        <end position="245"/>
    </location>
</feature>
<evidence type="ECO:0000256" key="15">
    <source>
        <dbReference type="PIRNR" id="PIRNR000292"/>
    </source>
</evidence>
<comment type="subcellular location">
    <subcellularLocation>
        <location evidence="2">Cell membrane</location>
        <topology evidence="2">Multi-pass membrane protein</topology>
    </subcellularLocation>
    <subcellularLocation>
        <location evidence="1">Periplasm</location>
    </subcellularLocation>
</comment>
<dbReference type="PIRSF" id="PIRSF000292">
    <property type="entry name" value="Ubi_od_II"/>
    <property type="match status" value="1"/>
</dbReference>
<keyword evidence="8" id="KW-0732">Signal</keyword>
<dbReference type="EMBL" id="JBHRXX010000002">
    <property type="protein sequence ID" value="MFC3682711.1"/>
    <property type="molecule type" value="Genomic_DNA"/>
</dbReference>
<evidence type="ECO:0000256" key="16">
    <source>
        <dbReference type="SAM" id="Phobius"/>
    </source>
</evidence>
<evidence type="ECO:0000256" key="7">
    <source>
        <dbReference type="ARBA" id="ARBA00022692"/>
    </source>
</evidence>
<evidence type="ECO:0000256" key="4">
    <source>
        <dbReference type="ARBA" id="ARBA00022448"/>
    </source>
</evidence>
<keyword evidence="7 16" id="KW-0812">Transmembrane</keyword>
<keyword evidence="11 15" id="KW-0560">Oxidoreductase</keyword>
<dbReference type="InterPro" id="IPR011759">
    <property type="entry name" value="Cyt_c_oxidase_su2_TM_dom"/>
</dbReference>
<dbReference type="Gene3D" id="1.10.287.90">
    <property type="match status" value="1"/>
</dbReference>
<organism evidence="19 20">
    <name type="scientific">Hydrogenophaga luteola</name>
    <dbReference type="NCBI Taxonomy" id="1591122"/>
    <lineage>
        <taxon>Bacteria</taxon>
        <taxon>Pseudomonadati</taxon>
        <taxon>Pseudomonadota</taxon>
        <taxon>Betaproteobacteria</taxon>
        <taxon>Burkholderiales</taxon>
        <taxon>Comamonadaceae</taxon>
        <taxon>Hydrogenophaga</taxon>
    </lineage>
</organism>
<keyword evidence="9 15" id="KW-0249">Electron transport</keyword>
<dbReference type="InterPro" id="IPR045187">
    <property type="entry name" value="CcO_II"/>
</dbReference>
<keyword evidence="6 15" id="KW-0679">Respiratory chain</keyword>
<evidence type="ECO:0000259" key="18">
    <source>
        <dbReference type="PROSITE" id="PS50999"/>
    </source>
</evidence>
<proteinExistence type="inferred from homology"/>
<dbReference type="Pfam" id="PF06481">
    <property type="entry name" value="COX_ARM"/>
    <property type="match status" value="1"/>
</dbReference>
<dbReference type="CDD" id="cd04212">
    <property type="entry name" value="CuRO_UO_II"/>
    <property type="match status" value="1"/>
</dbReference>
<evidence type="ECO:0000313" key="19">
    <source>
        <dbReference type="EMBL" id="MFC3682711.1"/>
    </source>
</evidence>
<evidence type="ECO:0000256" key="3">
    <source>
        <dbReference type="ARBA" id="ARBA00007866"/>
    </source>
</evidence>
<dbReference type="Gene3D" id="2.60.40.420">
    <property type="entry name" value="Cupredoxins - blue copper proteins"/>
    <property type="match status" value="1"/>
</dbReference>
<reference evidence="20" key="1">
    <citation type="journal article" date="2019" name="Int. J. Syst. Evol. Microbiol.">
        <title>The Global Catalogue of Microorganisms (GCM) 10K type strain sequencing project: providing services to taxonomists for standard genome sequencing and annotation.</title>
        <authorList>
            <consortium name="The Broad Institute Genomics Platform"/>
            <consortium name="The Broad Institute Genome Sequencing Center for Infectious Disease"/>
            <person name="Wu L."/>
            <person name="Ma J."/>
        </authorList>
    </citation>
    <scope>NUCLEOTIDE SEQUENCE [LARGE SCALE GENOMIC DNA]</scope>
    <source>
        <strain evidence="20">KCTC 42501</strain>
    </source>
</reference>
<dbReference type="InterPro" id="IPR036257">
    <property type="entry name" value="Cyt_c_oxidase_su2_TM_sf"/>
</dbReference>
<dbReference type="SUPFAM" id="SSF81464">
    <property type="entry name" value="Cytochrome c oxidase subunit II-like, transmembrane region"/>
    <property type="match status" value="1"/>
</dbReference>
<evidence type="ECO:0000256" key="12">
    <source>
        <dbReference type="ARBA" id="ARBA00023136"/>
    </source>
</evidence>
<dbReference type="RefSeq" id="WP_382171043.1">
    <property type="nucleotide sequence ID" value="NZ_JBHRXX010000002.1"/>
</dbReference>
<keyword evidence="4 15" id="KW-0813">Transport</keyword>
<dbReference type="InterPro" id="IPR008972">
    <property type="entry name" value="Cupredoxin"/>
</dbReference>
<feature type="transmembrane region" description="Helical" evidence="16">
    <location>
        <begin position="90"/>
        <end position="109"/>
    </location>
</feature>
<gene>
    <name evidence="19" type="primary">cyoA</name>
    <name evidence="19" type="ORF">ACFOPI_03840</name>
</gene>
<keyword evidence="13" id="KW-0564">Palmitate</keyword>
<dbReference type="PROSITE" id="PS51257">
    <property type="entry name" value="PROKAR_LIPOPROTEIN"/>
    <property type="match status" value="1"/>
</dbReference>
<protein>
    <recommendedName>
        <fullName evidence="15">Ubiquinol oxidase subunit 2</fullName>
    </recommendedName>
</protein>
<evidence type="ECO:0000256" key="8">
    <source>
        <dbReference type="ARBA" id="ARBA00022729"/>
    </source>
</evidence>
<keyword evidence="20" id="KW-1185">Reference proteome</keyword>
<accession>A0ABV7W1V1</accession>
<evidence type="ECO:0000256" key="6">
    <source>
        <dbReference type="ARBA" id="ARBA00022660"/>
    </source>
</evidence>
<evidence type="ECO:0000256" key="1">
    <source>
        <dbReference type="ARBA" id="ARBA00004418"/>
    </source>
</evidence>
<feature type="transmembrane region" description="Helical" evidence="16">
    <location>
        <begin position="41"/>
        <end position="65"/>
    </location>
</feature>
<dbReference type="PANTHER" id="PTHR22888">
    <property type="entry name" value="CYTOCHROME C OXIDASE, SUBUNIT II"/>
    <property type="match status" value="1"/>
</dbReference>
<dbReference type="InterPro" id="IPR010514">
    <property type="entry name" value="COX_ARM"/>
</dbReference>
<sequence length="338" mass="37382">MRPTTPLRLVALPLLASLLTGCSKLVVLNPAGDVAAQQGDLVVVATVLMLLIIVPVIALTLWFAWRYRQGSRHAETDYAPDWHHSTKLELVIWAAPLVIIIALGAITWITTHKLDPYRPLDRISEQKALPENVKPLEVQVVSLDWKWLFVLPEQGIATVNELAAPVDRPIRFTLTSSSTMNAFYVPDLAGMIYTMPGMQTELNAVINQPGVFRGMSSHYSGAGFSGMNFRFHGLSEQDFEQWVAKAKAEGQPLTRQSYLALAKPSERHPVERFSSVEAGLFDRVVNLCVEEGKTCMHQVMALDASRNRAHRSTRALEAAAAQEICSADDTLPTFTARP</sequence>
<evidence type="ECO:0000256" key="2">
    <source>
        <dbReference type="ARBA" id="ARBA00004651"/>
    </source>
</evidence>
<evidence type="ECO:0000256" key="5">
    <source>
        <dbReference type="ARBA" id="ARBA00022475"/>
    </source>
</evidence>
<evidence type="ECO:0000259" key="17">
    <source>
        <dbReference type="PROSITE" id="PS50857"/>
    </source>
</evidence>
<evidence type="ECO:0000256" key="10">
    <source>
        <dbReference type="ARBA" id="ARBA00022989"/>
    </source>
</evidence>
<dbReference type="InterPro" id="IPR006333">
    <property type="entry name" value="Cyt_o_ubiquinol_oxidase_su2"/>
</dbReference>
<comment type="caution">
    <text evidence="19">The sequence shown here is derived from an EMBL/GenBank/DDBJ whole genome shotgun (WGS) entry which is preliminary data.</text>
</comment>
<dbReference type="NCBIfam" id="TIGR01433">
    <property type="entry name" value="CyoA"/>
    <property type="match status" value="1"/>
</dbReference>
<dbReference type="Pfam" id="PF00116">
    <property type="entry name" value="COX2"/>
    <property type="match status" value="1"/>
</dbReference>
<evidence type="ECO:0000256" key="13">
    <source>
        <dbReference type="ARBA" id="ARBA00023139"/>
    </source>
</evidence>
<evidence type="ECO:0000313" key="20">
    <source>
        <dbReference type="Proteomes" id="UP001595729"/>
    </source>
</evidence>
<keyword evidence="12 15" id="KW-0472">Membrane</keyword>
<dbReference type="SUPFAM" id="SSF49503">
    <property type="entry name" value="Cupredoxins"/>
    <property type="match status" value="1"/>
</dbReference>
<feature type="domain" description="Cytochrome oxidase subunit II transmembrane region profile" evidence="18">
    <location>
        <begin position="19"/>
        <end position="118"/>
    </location>
</feature>
<evidence type="ECO:0000256" key="11">
    <source>
        <dbReference type="ARBA" id="ARBA00023002"/>
    </source>
</evidence>
<dbReference type="PANTHER" id="PTHR22888:SF18">
    <property type="entry name" value="CYTOCHROME BO(3) UBIQUINOL OXIDASE SUBUNIT 2"/>
    <property type="match status" value="1"/>
</dbReference>